<accession>A0A6C0CIQ1</accession>
<dbReference type="InterPro" id="IPR043713">
    <property type="entry name" value="DUF5654"/>
</dbReference>
<reference evidence="2" key="1">
    <citation type="journal article" date="2020" name="Nature">
        <title>Giant virus diversity and host interactions through global metagenomics.</title>
        <authorList>
            <person name="Schulz F."/>
            <person name="Roux S."/>
            <person name="Paez-Espino D."/>
            <person name="Jungbluth S."/>
            <person name="Walsh D.A."/>
            <person name="Denef V.J."/>
            <person name="McMahon K.D."/>
            <person name="Konstantinidis K.T."/>
            <person name="Eloe-Fadrosh E.A."/>
            <person name="Kyrpides N.C."/>
            <person name="Woyke T."/>
        </authorList>
    </citation>
    <scope>NUCLEOTIDE SEQUENCE</scope>
    <source>
        <strain evidence="2">GVMAG-M-3300021079-18</strain>
    </source>
</reference>
<organism evidence="2">
    <name type="scientific">viral metagenome</name>
    <dbReference type="NCBI Taxonomy" id="1070528"/>
    <lineage>
        <taxon>unclassified sequences</taxon>
        <taxon>metagenomes</taxon>
        <taxon>organismal metagenomes</taxon>
    </lineage>
</organism>
<sequence length="79" mass="8706">MVDIKNTTPREIVIELVVYSVSLYLALAVGDALRKTVARHFKREDEVEAAWTSLLIAATVTTIVIFCLLKFGGVQKAKA</sequence>
<proteinExistence type="predicted"/>
<keyword evidence="1" id="KW-0472">Membrane</keyword>
<dbReference type="Pfam" id="PF18898">
    <property type="entry name" value="DUF5654"/>
    <property type="match status" value="1"/>
</dbReference>
<keyword evidence="1" id="KW-1133">Transmembrane helix</keyword>
<dbReference type="EMBL" id="MN739412">
    <property type="protein sequence ID" value="QHT03534.1"/>
    <property type="molecule type" value="Genomic_DNA"/>
</dbReference>
<evidence type="ECO:0000256" key="1">
    <source>
        <dbReference type="SAM" id="Phobius"/>
    </source>
</evidence>
<keyword evidence="1" id="KW-0812">Transmembrane</keyword>
<feature type="transmembrane region" description="Helical" evidence="1">
    <location>
        <begin position="49"/>
        <end position="69"/>
    </location>
</feature>
<feature type="transmembrane region" description="Helical" evidence="1">
    <location>
        <begin position="12"/>
        <end position="29"/>
    </location>
</feature>
<dbReference type="AlphaFoldDB" id="A0A6C0CIQ1"/>
<protein>
    <submittedName>
        <fullName evidence="2">Uncharacterized protein</fullName>
    </submittedName>
</protein>
<name>A0A6C0CIQ1_9ZZZZ</name>
<evidence type="ECO:0000313" key="2">
    <source>
        <dbReference type="EMBL" id="QHT03534.1"/>
    </source>
</evidence>